<organism evidence="2 3">
    <name type="scientific">Cupriavidus basilensis</name>
    <dbReference type="NCBI Taxonomy" id="68895"/>
    <lineage>
        <taxon>Bacteria</taxon>
        <taxon>Pseudomonadati</taxon>
        <taxon>Pseudomonadota</taxon>
        <taxon>Betaproteobacteria</taxon>
        <taxon>Burkholderiales</taxon>
        <taxon>Burkholderiaceae</taxon>
        <taxon>Cupriavidus</taxon>
    </lineage>
</organism>
<comment type="caution">
    <text evidence="2">The sequence shown here is derived from an EMBL/GenBank/DDBJ whole genome shotgun (WGS) entry which is preliminary data.</text>
</comment>
<keyword evidence="3" id="KW-1185">Reference proteome</keyword>
<dbReference type="Pfam" id="PF14488">
    <property type="entry name" value="DUF4434"/>
    <property type="match status" value="1"/>
</dbReference>
<protein>
    <submittedName>
        <fullName evidence="2">DUF4434 domain-containing protein</fullName>
    </submittedName>
</protein>
<gene>
    <name evidence="2" type="ORF">P3W85_12455</name>
</gene>
<dbReference type="Proteomes" id="UP001216674">
    <property type="component" value="Unassembled WGS sequence"/>
</dbReference>
<evidence type="ECO:0000313" key="3">
    <source>
        <dbReference type="Proteomes" id="UP001216674"/>
    </source>
</evidence>
<name>A0ABT6AMV2_9BURK</name>
<evidence type="ECO:0000259" key="1">
    <source>
        <dbReference type="Pfam" id="PF14488"/>
    </source>
</evidence>
<dbReference type="Gene3D" id="3.20.20.80">
    <property type="entry name" value="Glycosidases"/>
    <property type="match status" value="1"/>
</dbReference>
<dbReference type="RefSeq" id="WP_276264997.1">
    <property type="nucleotide sequence ID" value="NZ_JARJLM010000210.1"/>
</dbReference>
<feature type="domain" description="DUF4434" evidence="1">
    <location>
        <begin position="50"/>
        <end position="324"/>
    </location>
</feature>
<proteinExistence type="predicted"/>
<accession>A0ABT6AMV2</accession>
<evidence type="ECO:0000313" key="2">
    <source>
        <dbReference type="EMBL" id="MDF3833754.1"/>
    </source>
</evidence>
<dbReference type="EMBL" id="JARJLM010000210">
    <property type="protein sequence ID" value="MDF3833754.1"/>
    <property type="molecule type" value="Genomic_DNA"/>
</dbReference>
<sequence>MSQPIPALSHPCPAPGRRRLLRAAAGWPLLPLLPLFPLAACTGQPAFASTFLQVWRSHLELGQAQWHQRLKAVRALGCGEIVIQWAAVDGEQPWQIPDALLDFLFDDAGQLGLGIRLGLPYDERWWQALGAPDDATLPRFLARTRARSLTYAEQARWPGRSNFRGWYIPYELEQHNWGTPQRQALLVPWLQSIAAGAAPRPAISTYYSRLPSPGTLEGLWAAILGQVAVRPMIQDGVGVAGLDNYRALAPLLALLRERKTSFDLIVELFQELPSERQDGTTFKAVSADLPRLRQQLAIARQTGARQLVAFALDPWVIGESPQARQLLEAWRELG</sequence>
<dbReference type="InterPro" id="IPR027849">
    <property type="entry name" value="DUF4434"/>
</dbReference>
<reference evidence="2 3" key="1">
    <citation type="submission" date="2023-03" db="EMBL/GenBank/DDBJ databases">
        <title>Draft assemblies of triclosan tolerant bacteria isolated from returned activated sludge.</title>
        <authorList>
            <person name="Van Hamelsveld S."/>
        </authorList>
    </citation>
    <scope>NUCLEOTIDE SEQUENCE [LARGE SCALE GENOMIC DNA]</scope>
    <source>
        <strain evidence="2 3">GW210010_S58</strain>
    </source>
</reference>